<evidence type="ECO:0000313" key="5">
    <source>
        <dbReference type="Proteomes" id="UP000002247"/>
    </source>
</evidence>
<evidence type="ECO:0000256" key="2">
    <source>
        <dbReference type="SAM" id="SignalP"/>
    </source>
</evidence>
<dbReference type="EMBL" id="CP001958">
    <property type="protein sequence ID" value="ADG98487.1"/>
    <property type="molecule type" value="Genomic_DNA"/>
</dbReference>
<proteinExistence type="predicted"/>
<feature type="domain" description="Excalibur calcium-binding" evidence="3">
    <location>
        <begin position="69"/>
        <end position="97"/>
    </location>
</feature>
<keyword evidence="2" id="KW-0732">Signal</keyword>
<protein>
    <recommendedName>
        <fullName evidence="3">Excalibur calcium-binding domain-containing protein</fullName>
    </recommendedName>
</protein>
<organism evidence="4 5">
    <name type="scientific">Segniliparus rotundus (strain ATCC BAA-972 / CDC 1076 / CIP 108378 / DSM 44985 / JCM 13578)</name>
    <dbReference type="NCBI Taxonomy" id="640132"/>
    <lineage>
        <taxon>Bacteria</taxon>
        <taxon>Bacillati</taxon>
        <taxon>Actinomycetota</taxon>
        <taxon>Actinomycetes</taxon>
        <taxon>Mycobacteriales</taxon>
        <taxon>Segniliparaceae</taxon>
        <taxon>Segniliparus</taxon>
    </lineage>
</organism>
<feature type="region of interest" description="Disordered" evidence="1">
    <location>
        <begin position="24"/>
        <end position="50"/>
    </location>
</feature>
<dbReference type="InterPro" id="IPR008613">
    <property type="entry name" value="Excalibur_Ca-bd_domain"/>
</dbReference>
<feature type="chain" id="PRO_5003091440" description="Excalibur calcium-binding domain-containing protein" evidence="2">
    <location>
        <begin position="28"/>
        <end position="103"/>
    </location>
</feature>
<reference evidence="4 5" key="1">
    <citation type="journal article" date="2010" name="Stand. Genomic Sci.">
        <title>Complete genome sequence of Segniliparus rotundus type strain (CDC 1076).</title>
        <authorList>
            <person name="Sikorski J."/>
            <person name="Lapidus A."/>
            <person name="Copeland A."/>
            <person name="Misra M."/>
            <person name="Glavina Del Rio T."/>
            <person name="Nolan M."/>
            <person name="Lucas S."/>
            <person name="Chen F."/>
            <person name="Tice H."/>
            <person name="Cheng J.F."/>
            <person name="Jando M."/>
            <person name="Schneider S."/>
            <person name="Bruce D."/>
            <person name="Goodwin L."/>
            <person name="Pitluck S."/>
            <person name="Liolios K."/>
            <person name="Mikhailova N."/>
            <person name="Pati A."/>
            <person name="Ivanova N."/>
            <person name="Mavromatis K."/>
            <person name="Chen A."/>
            <person name="Palaniappan K."/>
            <person name="Chertkov O."/>
            <person name="Land M."/>
            <person name="Hauser L."/>
            <person name="Chang Y.J."/>
            <person name="Jeffries C.D."/>
            <person name="Brettin T."/>
            <person name="Detter J.C."/>
            <person name="Han C."/>
            <person name="Rohde M."/>
            <person name="Goker M."/>
            <person name="Bristow J."/>
            <person name="Eisen J.A."/>
            <person name="Markowitz V."/>
            <person name="Hugenholtz P."/>
            <person name="Kyrpides N.C."/>
            <person name="Klenk H.P."/>
        </authorList>
    </citation>
    <scope>NUCLEOTIDE SEQUENCE [LARGE SCALE GENOMIC DNA]</scope>
    <source>
        <strain evidence="5">ATCC BAA-972 / CDC 1076 / CIP 108378 / DSM 44985 / JCM 13578</strain>
    </source>
</reference>
<evidence type="ECO:0000259" key="3">
    <source>
        <dbReference type="Pfam" id="PF05901"/>
    </source>
</evidence>
<dbReference type="RefSeq" id="WP_013138939.1">
    <property type="nucleotide sequence ID" value="NC_014168.1"/>
</dbReference>
<name>D6Z957_SEGRD</name>
<dbReference type="KEGG" id="srt:Srot_2031"/>
<dbReference type="AlphaFoldDB" id="D6Z957"/>
<dbReference type="HOGENOM" id="CLU_2275503_0_0_11"/>
<evidence type="ECO:0000313" key="4">
    <source>
        <dbReference type="EMBL" id="ADG98487.1"/>
    </source>
</evidence>
<dbReference type="OrthoDB" id="4337778at2"/>
<gene>
    <name evidence="4" type="ordered locus">Srot_2031</name>
</gene>
<dbReference type="Pfam" id="PF05901">
    <property type="entry name" value="Excalibur"/>
    <property type="match status" value="1"/>
</dbReference>
<accession>D6Z957</accession>
<keyword evidence="5" id="KW-1185">Reference proteome</keyword>
<dbReference type="Proteomes" id="UP000002247">
    <property type="component" value="Chromosome"/>
</dbReference>
<evidence type="ECO:0000256" key="1">
    <source>
        <dbReference type="SAM" id="MobiDB-lite"/>
    </source>
</evidence>
<sequence length="103" mass="10773">MRKTAWVAYLLGVAGALCIPTASLASADDSDPQPSAEAASGQTQKSPAVGGTVWVRGPFGDLLPLNGWRNCNEAKMAGHFPVTRGELGYNPELDPENTGLECT</sequence>
<feature type="signal peptide" evidence="2">
    <location>
        <begin position="1"/>
        <end position="27"/>
    </location>
</feature>